<comment type="similarity">
    <text evidence="2 6">Belongs to the TGF-beta family.</text>
</comment>
<dbReference type="PANTHER" id="PTHR11848">
    <property type="entry name" value="TGF-BETA FAMILY"/>
    <property type="match status" value="1"/>
</dbReference>
<gene>
    <name evidence="9" type="primary">20196389</name>
    <name evidence="8" type="ORF">HELRODRAFT_137287</name>
</gene>
<dbReference type="InterPro" id="IPR015615">
    <property type="entry name" value="TGF-beta-rel"/>
</dbReference>
<sequence>SRCCRYVLEINFNLMGWSWVIAPTVYQTFYCAGDCPEMNIYAFSGSRDNRMYSFVRRNEDASCCSATKHSDLSILYQNEKGDILHEVVPNMVLEQCGCS</sequence>
<dbReference type="EMBL" id="KB097143">
    <property type="protein sequence ID" value="ESN98685.1"/>
    <property type="molecule type" value="Genomic_DNA"/>
</dbReference>
<reference evidence="10" key="1">
    <citation type="submission" date="2012-12" db="EMBL/GenBank/DDBJ databases">
        <authorList>
            <person name="Hellsten U."/>
            <person name="Grimwood J."/>
            <person name="Chapman J.A."/>
            <person name="Shapiro H."/>
            <person name="Aerts A."/>
            <person name="Otillar R.P."/>
            <person name="Terry A.Y."/>
            <person name="Boore J.L."/>
            <person name="Simakov O."/>
            <person name="Marletaz F."/>
            <person name="Cho S.-J."/>
            <person name="Edsinger-Gonzales E."/>
            <person name="Havlak P."/>
            <person name="Kuo D.-H."/>
            <person name="Larsson T."/>
            <person name="Lv J."/>
            <person name="Arendt D."/>
            <person name="Savage R."/>
            <person name="Osoegawa K."/>
            <person name="de Jong P."/>
            <person name="Lindberg D.R."/>
            <person name="Seaver E.C."/>
            <person name="Weisblat D.A."/>
            <person name="Putnam N.H."/>
            <person name="Grigoriev I.V."/>
            <person name="Rokhsar D.S."/>
        </authorList>
    </citation>
    <scope>NUCLEOTIDE SEQUENCE</scope>
</reference>
<evidence type="ECO:0000256" key="1">
    <source>
        <dbReference type="ARBA" id="ARBA00004613"/>
    </source>
</evidence>
<proteinExistence type="inferred from homology"/>
<dbReference type="RefSeq" id="XP_009022676.1">
    <property type="nucleotide sequence ID" value="XM_009024428.1"/>
</dbReference>
<dbReference type="PROSITE" id="PS00250">
    <property type="entry name" value="TGF_BETA_1"/>
    <property type="match status" value="1"/>
</dbReference>
<dbReference type="GeneID" id="20196389"/>
<dbReference type="PROSITE" id="PS51362">
    <property type="entry name" value="TGF_BETA_2"/>
    <property type="match status" value="1"/>
</dbReference>
<dbReference type="STRING" id="6412.T1EII9"/>
<evidence type="ECO:0000256" key="4">
    <source>
        <dbReference type="ARBA" id="ARBA00023030"/>
    </source>
</evidence>
<reference evidence="8 10" key="2">
    <citation type="journal article" date="2013" name="Nature">
        <title>Insights into bilaterian evolution from three spiralian genomes.</title>
        <authorList>
            <person name="Simakov O."/>
            <person name="Marletaz F."/>
            <person name="Cho S.J."/>
            <person name="Edsinger-Gonzales E."/>
            <person name="Havlak P."/>
            <person name="Hellsten U."/>
            <person name="Kuo D.H."/>
            <person name="Larsson T."/>
            <person name="Lv J."/>
            <person name="Arendt D."/>
            <person name="Savage R."/>
            <person name="Osoegawa K."/>
            <person name="de Jong P."/>
            <person name="Grimwood J."/>
            <person name="Chapman J.A."/>
            <person name="Shapiro H."/>
            <person name="Aerts A."/>
            <person name="Otillar R.P."/>
            <person name="Terry A.Y."/>
            <person name="Boore J.L."/>
            <person name="Grigoriev I.V."/>
            <person name="Lindberg D.R."/>
            <person name="Seaver E.C."/>
            <person name="Weisblat D.A."/>
            <person name="Putnam N.H."/>
            <person name="Rokhsar D.S."/>
        </authorList>
    </citation>
    <scope>NUCLEOTIDE SEQUENCE</scope>
</reference>
<reference evidence="9" key="3">
    <citation type="submission" date="2015-06" db="UniProtKB">
        <authorList>
            <consortium name="EnsemblMetazoa"/>
        </authorList>
    </citation>
    <scope>IDENTIFICATION</scope>
</reference>
<dbReference type="KEGG" id="hro:HELRODRAFT_137287"/>
<evidence type="ECO:0000313" key="8">
    <source>
        <dbReference type="EMBL" id="ESN98685.1"/>
    </source>
</evidence>
<evidence type="ECO:0000256" key="2">
    <source>
        <dbReference type="ARBA" id="ARBA00006656"/>
    </source>
</evidence>
<evidence type="ECO:0000256" key="5">
    <source>
        <dbReference type="ARBA" id="ARBA00023157"/>
    </source>
</evidence>
<dbReference type="GO" id="GO:0008083">
    <property type="term" value="F:growth factor activity"/>
    <property type="evidence" value="ECO:0007669"/>
    <property type="project" value="UniProtKB-KW"/>
</dbReference>
<keyword evidence="10" id="KW-1185">Reference proteome</keyword>
<dbReference type="PANTHER" id="PTHR11848:SF262">
    <property type="entry name" value="LD29161P"/>
    <property type="match status" value="1"/>
</dbReference>
<evidence type="ECO:0000259" key="7">
    <source>
        <dbReference type="PROSITE" id="PS51362"/>
    </source>
</evidence>
<dbReference type="CDD" id="cd13751">
    <property type="entry name" value="TGF_beta_GDF8_like"/>
    <property type="match status" value="1"/>
</dbReference>
<dbReference type="GO" id="GO:0005576">
    <property type="term" value="C:extracellular region"/>
    <property type="evidence" value="ECO:0007669"/>
    <property type="project" value="UniProtKB-SubCell"/>
</dbReference>
<dbReference type="Pfam" id="PF00019">
    <property type="entry name" value="TGF_beta"/>
    <property type="match status" value="1"/>
</dbReference>
<evidence type="ECO:0000256" key="6">
    <source>
        <dbReference type="RuleBase" id="RU000354"/>
    </source>
</evidence>
<dbReference type="Proteomes" id="UP000015101">
    <property type="component" value="Unassembled WGS sequence"/>
</dbReference>
<dbReference type="eggNOG" id="KOG3900">
    <property type="taxonomic scope" value="Eukaryota"/>
</dbReference>
<comment type="subcellular location">
    <subcellularLocation>
        <location evidence="1">Secreted</location>
    </subcellularLocation>
</comment>
<name>T1EII9_HELRO</name>
<dbReference type="SUPFAM" id="SSF57501">
    <property type="entry name" value="Cystine-knot cytokines"/>
    <property type="match status" value="1"/>
</dbReference>
<keyword evidence="4 6" id="KW-0339">Growth factor</keyword>
<dbReference type="InterPro" id="IPR017948">
    <property type="entry name" value="TGFb_CS"/>
</dbReference>
<accession>T1EII9</accession>
<dbReference type="SMART" id="SM00204">
    <property type="entry name" value="TGFB"/>
    <property type="match status" value="1"/>
</dbReference>
<dbReference type="AlphaFoldDB" id="T1EII9"/>
<dbReference type="EMBL" id="AMQM01001041">
    <property type="status" value="NOT_ANNOTATED_CDS"/>
    <property type="molecule type" value="Genomic_DNA"/>
</dbReference>
<dbReference type="InterPro" id="IPR029034">
    <property type="entry name" value="Cystine-knot_cytokine"/>
</dbReference>
<evidence type="ECO:0000313" key="9">
    <source>
        <dbReference type="EnsemblMetazoa" id="HelroP137287"/>
    </source>
</evidence>
<dbReference type="HOGENOM" id="CLU_020515_9_0_1"/>
<feature type="domain" description="TGF-beta family profile" evidence="7">
    <location>
        <begin position="1"/>
        <end position="99"/>
    </location>
</feature>
<evidence type="ECO:0000313" key="10">
    <source>
        <dbReference type="Proteomes" id="UP000015101"/>
    </source>
</evidence>
<dbReference type="OrthoDB" id="5948587at2759"/>
<dbReference type="CTD" id="20196389"/>
<evidence type="ECO:0000256" key="3">
    <source>
        <dbReference type="ARBA" id="ARBA00022525"/>
    </source>
</evidence>
<keyword evidence="3" id="KW-0964">Secreted</keyword>
<keyword evidence="5" id="KW-1015">Disulfide bond</keyword>
<protein>
    <recommendedName>
        <fullName evidence="7">TGF-beta family profile domain-containing protein</fullName>
    </recommendedName>
</protein>
<dbReference type="InParanoid" id="T1EII9"/>
<dbReference type="EnsemblMetazoa" id="HelroT137287">
    <property type="protein sequence ID" value="HelroP137287"/>
    <property type="gene ID" value="HelroG137287"/>
</dbReference>
<dbReference type="InterPro" id="IPR001839">
    <property type="entry name" value="TGF-b_C"/>
</dbReference>
<dbReference type="Gene3D" id="2.10.90.10">
    <property type="entry name" value="Cystine-knot cytokines"/>
    <property type="match status" value="1"/>
</dbReference>
<organism evidence="9 10">
    <name type="scientific">Helobdella robusta</name>
    <name type="common">Californian leech</name>
    <dbReference type="NCBI Taxonomy" id="6412"/>
    <lineage>
        <taxon>Eukaryota</taxon>
        <taxon>Metazoa</taxon>
        <taxon>Spiralia</taxon>
        <taxon>Lophotrochozoa</taxon>
        <taxon>Annelida</taxon>
        <taxon>Clitellata</taxon>
        <taxon>Hirudinea</taxon>
        <taxon>Rhynchobdellida</taxon>
        <taxon>Glossiphoniidae</taxon>
        <taxon>Helobdella</taxon>
    </lineage>
</organism>